<dbReference type="Proteomes" id="UP001054837">
    <property type="component" value="Unassembled WGS sequence"/>
</dbReference>
<evidence type="ECO:0000313" key="1">
    <source>
        <dbReference type="EMBL" id="GIX66619.1"/>
    </source>
</evidence>
<protein>
    <submittedName>
        <fullName evidence="1">Uncharacterized protein</fullName>
    </submittedName>
</protein>
<organism evidence="1 2">
    <name type="scientific">Caerostris darwini</name>
    <dbReference type="NCBI Taxonomy" id="1538125"/>
    <lineage>
        <taxon>Eukaryota</taxon>
        <taxon>Metazoa</taxon>
        <taxon>Ecdysozoa</taxon>
        <taxon>Arthropoda</taxon>
        <taxon>Chelicerata</taxon>
        <taxon>Arachnida</taxon>
        <taxon>Araneae</taxon>
        <taxon>Araneomorphae</taxon>
        <taxon>Entelegynae</taxon>
        <taxon>Araneoidea</taxon>
        <taxon>Araneidae</taxon>
        <taxon>Caerostris</taxon>
    </lineage>
</organism>
<comment type="caution">
    <text evidence="1">The sequence shown here is derived from an EMBL/GenBank/DDBJ whole genome shotgun (WGS) entry which is preliminary data.</text>
</comment>
<evidence type="ECO:0000313" key="2">
    <source>
        <dbReference type="Proteomes" id="UP001054837"/>
    </source>
</evidence>
<dbReference type="AlphaFoldDB" id="A0AAV4M3L6"/>
<name>A0AAV4M3L6_9ARAC</name>
<proteinExistence type="predicted"/>
<reference evidence="1 2" key="1">
    <citation type="submission" date="2021-06" db="EMBL/GenBank/DDBJ databases">
        <title>Caerostris darwini draft genome.</title>
        <authorList>
            <person name="Kono N."/>
            <person name="Arakawa K."/>
        </authorList>
    </citation>
    <scope>NUCLEOTIDE SEQUENCE [LARGE SCALE GENOMIC DNA]</scope>
</reference>
<sequence length="159" mass="18041">MFSFQASSGWSTCKEDILDYHDVNGTDLHAILYMCEQNKTRLIEDCMKKSGKKRIKNSGSKFHEVLFPCKIQIYRKGLSEGFKHHQNRPNLTKVAEGLWELHFFFPNHPSEVSVSVEGGGIRGPVCKPFYRFIPFVGGTQNLLTCFRIVQSCLPPAVAT</sequence>
<accession>A0AAV4M3L6</accession>
<keyword evidence="2" id="KW-1185">Reference proteome</keyword>
<gene>
    <name evidence="1" type="ORF">CDAR_45381</name>
</gene>
<dbReference type="EMBL" id="BPLQ01000006">
    <property type="protein sequence ID" value="GIX66619.1"/>
    <property type="molecule type" value="Genomic_DNA"/>
</dbReference>